<feature type="compositionally biased region" description="Basic and acidic residues" evidence="1">
    <location>
        <begin position="1"/>
        <end position="55"/>
    </location>
</feature>
<dbReference type="RefSeq" id="WP_276305822.1">
    <property type="nucleotide sequence ID" value="NZ_CP119993.1"/>
</dbReference>
<dbReference type="AlphaFoldDB" id="A0ABD6ACT4"/>
<name>A0ABD6ACT4_9EURY</name>
<gene>
    <name evidence="2" type="ORF">ACFQPE_16540</name>
</gene>
<evidence type="ECO:0000313" key="2">
    <source>
        <dbReference type="EMBL" id="MFC7318389.1"/>
    </source>
</evidence>
<dbReference type="GeneID" id="79317433"/>
<feature type="region of interest" description="Disordered" evidence="1">
    <location>
        <begin position="1"/>
        <end position="61"/>
    </location>
</feature>
<reference evidence="2 3" key="1">
    <citation type="journal article" date="2019" name="Int. J. Syst. Evol. Microbiol.">
        <title>The Global Catalogue of Microorganisms (GCM) 10K type strain sequencing project: providing services to taxonomists for standard genome sequencing and annotation.</title>
        <authorList>
            <consortium name="The Broad Institute Genomics Platform"/>
            <consortium name="The Broad Institute Genome Sequencing Center for Infectious Disease"/>
            <person name="Wu L."/>
            <person name="Ma J."/>
        </authorList>
    </citation>
    <scope>NUCLEOTIDE SEQUENCE [LARGE SCALE GENOMIC DNA]</scope>
    <source>
        <strain evidence="2 3">PSR21</strain>
    </source>
</reference>
<dbReference type="Proteomes" id="UP001596547">
    <property type="component" value="Unassembled WGS sequence"/>
</dbReference>
<protein>
    <submittedName>
        <fullName evidence="2">Uncharacterized protein</fullName>
    </submittedName>
</protein>
<accession>A0ABD6ACT4</accession>
<sequence>MSPPRERTRIGRRGRIDCADRTGGIDRTDRTGYADRIDNRPSDRRPDVAGVDDLRPTTSDP</sequence>
<evidence type="ECO:0000313" key="3">
    <source>
        <dbReference type="Proteomes" id="UP001596547"/>
    </source>
</evidence>
<organism evidence="2 3">
    <name type="scientific">Halomarina halobia</name>
    <dbReference type="NCBI Taxonomy" id="3033386"/>
    <lineage>
        <taxon>Archaea</taxon>
        <taxon>Methanobacteriati</taxon>
        <taxon>Methanobacteriota</taxon>
        <taxon>Stenosarchaea group</taxon>
        <taxon>Halobacteria</taxon>
        <taxon>Halobacteriales</taxon>
        <taxon>Natronomonadaceae</taxon>
        <taxon>Halomarina</taxon>
    </lineage>
</organism>
<evidence type="ECO:0000256" key="1">
    <source>
        <dbReference type="SAM" id="MobiDB-lite"/>
    </source>
</evidence>
<dbReference type="EMBL" id="JBHTBF010000003">
    <property type="protein sequence ID" value="MFC7318389.1"/>
    <property type="molecule type" value="Genomic_DNA"/>
</dbReference>
<proteinExistence type="predicted"/>
<keyword evidence="3" id="KW-1185">Reference proteome</keyword>
<comment type="caution">
    <text evidence="2">The sequence shown here is derived from an EMBL/GenBank/DDBJ whole genome shotgun (WGS) entry which is preliminary data.</text>
</comment>